<reference evidence="1" key="1">
    <citation type="submission" date="2021-06" db="EMBL/GenBank/DDBJ databases">
        <authorList>
            <person name="Kallberg Y."/>
            <person name="Tangrot J."/>
            <person name="Rosling A."/>
        </authorList>
    </citation>
    <scope>NUCLEOTIDE SEQUENCE</scope>
    <source>
        <strain evidence="1">IA702</strain>
    </source>
</reference>
<gene>
    <name evidence="1" type="ORF">POCULU_LOCUS657</name>
</gene>
<accession>A0A9N8VQB2</accession>
<dbReference type="Proteomes" id="UP000789572">
    <property type="component" value="Unassembled WGS sequence"/>
</dbReference>
<protein>
    <submittedName>
        <fullName evidence="1">6399_t:CDS:1</fullName>
    </submittedName>
</protein>
<name>A0A9N8VQB2_9GLOM</name>
<dbReference type="AlphaFoldDB" id="A0A9N8VQB2"/>
<evidence type="ECO:0000313" key="1">
    <source>
        <dbReference type="EMBL" id="CAG8463004.1"/>
    </source>
</evidence>
<keyword evidence="2" id="KW-1185">Reference proteome</keyword>
<proteinExistence type="predicted"/>
<comment type="caution">
    <text evidence="1">The sequence shown here is derived from an EMBL/GenBank/DDBJ whole genome shotgun (WGS) entry which is preliminary data.</text>
</comment>
<evidence type="ECO:0000313" key="2">
    <source>
        <dbReference type="Proteomes" id="UP000789572"/>
    </source>
</evidence>
<dbReference type="EMBL" id="CAJVPJ010000037">
    <property type="protein sequence ID" value="CAG8463004.1"/>
    <property type="molecule type" value="Genomic_DNA"/>
</dbReference>
<organism evidence="1 2">
    <name type="scientific">Paraglomus occultum</name>
    <dbReference type="NCBI Taxonomy" id="144539"/>
    <lineage>
        <taxon>Eukaryota</taxon>
        <taxon>Fungi</taxon>
        <taxon>Fungi incertae sedis</taxon>
        <taxon>Mucoromycota</taxon>
        <taxon>Glomeromycotina</taxon>
        <taxon>Glomeromycetes</taxon>
        <taxon>Paraglomerales</taxon>
        <taxon>Paraglomeraceae</taxon>
        <taxon>Paraglomus</taxon>
    </lineage>
</organism>
<sequence length="59" mass="6722">MSVQNSVHTNNNITAEEPADAGWFFSVEDLLDWTQRKDQKDMEADVHNWVAAEYASLVP</sequence>